<evidence type="ECO:0000313" key="3">
    <source>
        <dbReference type="Proteomes" id="UP000308230"/>
    </source>
</evidence>
<proteinExistence type="predicted"/>
<sequence length="172" mass="19460">MKENVWKRQQYKLGLLTERSVSLQEVKEIHQNLLNQLASISEEVAEAIERNDYVRLSHLLANRSKIQSAINEIESLYEDELISHISITDRISKALKDTATTMEDEGEDILSKLTNNLDRLNESAGDVVTKAIVISIKTLSKGNQLNHRVGKLIIHKTSDGLAKLADIIQKRF</sequence>
<gene>
    <name evidence="2" type="ORF">FCL54_20645</name>
</gene>
<keyword evidence="1" id="KW-0175">Coiled coil</keyword>
<name>A0A5R9EWI5_9BACL</name>
<dbReference type="AlphaFoldDB" id="A0A5R9EWI5"/>
<comment type="caution">
    <text evidence="2">The sequence shown here is derived from an EMBL/GenBank/DDBJ whole genome shotgun (WGS) entry which is preliminary data.</text>
</comment>
<evidence type="ECO:0000256" key="1">
    <source>
        <dbReference type="SAM" id="Coils"/>
    </source>
</evidence>
<evidence type="ECO:0000313" key="2">
    <source>
        <dbReference type="EMBL" id="TLS35407.1"/>
    </source>
</evidence>
<accession>A0A5R9EWI5</accession>
<reference evidence="2 3" key="1">
    <citation type="submission" date="2019-04" db="EMBL/GenBank/DDBJ databases">
        <title>Bacillus caeni sp. nov., a bacterium isolated from mangrove sediment.</title>
        <authorList>
            <person name="Huang H."/>
            <person name="Mo K."/>
            <person name="Hu Y."/>
        </authorList>
    </citation>
    <scope>NUCLEOTIDE SEQUENCE [LARGE SCALE GENOMIC DNA]</scope>
    <source>
        <strain evidence="2 3">HB172195</strain>
    </source>
</reference>
<protein>
    <submittedName>
        <fullName evidence="2">Uncharacterized protein</fullName>
    </submittedName>
</protein>
<feature type="coiled-coil region" evidence="1">
    <location>
        <begin position="23"/>
        <end position="50"/>
    </location>
</feature>
<dbReference type="Proteomes" id="UP000308230">
    <property type="component" value="Unassembled WGS sequence"/>
</dbReference>
<keyword evidence="3" id="KW-1185">Reference proteome</keyword>
<dbReference type="OrthoDB" id="2702740at2"/>
<organism evidence="2 3">
    <name type="scientific">Exobacillus caeni</name>
    <dbReference type="NCBI Taxonomy" id="2574798"/>
    <lineage>
        <taxon>Bacteria</taxon>
        <taxon>Bacillati</taxon>
        <taxon>Bacillota</taxon>
        <taxon>Bacilli</taxon>
        <taxon>Bacillales</taxon>
        <taxon>Guptibacillaceae</taxon>
        <taxon>Exobacillus</taxon>
    </lineage>
</organism>
<dbReference type="EMBL" id="SWLG01000022">
    <property type="protein sequence ID" value="TLS35407.1"/>
    <property type="molecule type" value="Genomic_DNA"/>
</dbReference>
<dbReference type="RefSeq" id="WP_138129038.1">
    <property type="nucleotide sequence ID" value="NZ_SWLG01000022.1"/>
</dbReference>